<keyword evidence="3" id="KW-0053">Apoptosis</keyword>
<dbReference type="SMART" id="SM00114">
    <property type="entry name" value="CARD"/>
    <property type="match status" value="1"/>
</dbReference>
<dbReference type="InterPro" id="IPR002138">
    <property type="entry name" value="Pept_C14_p10"/>
</dbReference>
<dbReference type="PROSITE" id="PS01121">
    <property type="entry name" value="CASPASE_HIS"/>
    <property type="match status" value="1"/>
</dbReference>
<dbReference type="PANTHER" id="PTHR47901">
    <property type="entry name" value="CASPASE RECRUITMENT DOMAIN-CONTAINING PROTEIN 18"/>
    <property type="match status" value="1"/>
</dbReference>
<evidence type="ECO:0000259" key="9">
    <source>
        <dbReference type="PROSITE" id="PS50208"/>
    </source>
</evidence>
<dbReference type="InterPro" id="IPR033139">
    <property type="entry name" value="Caspase_cys_AS"/>
</dbReference>
<feature type="domain" description="CARD" evidence="10">
    <location>
        <begin position="1"/>
        <end position="91"/>
    </location>
</feature>
<gene>
    <name evidence="11" type="primary">Necator_chrII.g6465</name>
    <name evidence="11" type="ORF">RB195_018672</name>
</gene>
<name>A0ABR1CEG8_NECAM</name>
<dbReference type="Proteomes" id="UP001303046">
    <property type="component" value="Unassembled WGS sequence"/>
</dbReference>
<protein>
    <recommendedName>
        <fullName evidence="13">Caspase domain protein</fullName>
    </recommendedName>
</protein>
<reference evidence="11 12" key="1">
    <citation type="submission" date="2023-08" db="EMBL/GenBank/DDBJ databases">
        <title>A Necator americanus chromosomal reference genome.</title>
        <authorList>
            <person name="Ilik V."/>
            <person name="Petrzelkova K.J."/>
            <person name="Pardy F."/>
            <person name="Fuh T."/>
            <person name="Niatou-Singa F.S."/>
            <person name="Gouil Q."/>
            <person name="Baker L."/>
            <person name="Ritchie M.E."/>
            <person name="Jex A.R."/>
            <person name="Gazzola D."/>
            <person name="Li H."/>
            <person name="Toshio Fujiwara R."/>
            <person name="Zhan B."/>
            <person name="Aroian R.V."/>
            <person name="Pafco B."/>
            <person name="Schwarz E.M."/>
        </authorList>
    </citation>
    <scope>NUCLEOTIDE SEQUENCE [LARGE SCALE GENOMIC DNA]</scope>
    <source>
        <strain evidence="11 12">Aroian</strain>
        <tissue evidence="11">Whole animal</tissue>
    </source>
</reference>
<dbReference type="InterPro" id="IPR001309">
    <property type="entry name" value="Pept_C14_p20"/>
</dbReference>
<evidence type="ECO:0000256" key="7">
    <source>
        <dbReference type="RuleBase" id="RU003971"/>
    </source>
</evidence>
<dbReference type="InterPro" id="IPR011600">
    <property type="entry name" value="Pept_C14_caspase"/>
</dbReference>
<evidence type="ECO:0000256" key="3">
    <source>
        <dbReference type="ARBA" id="ARBA00022703"/>
    </source>
</evidence>
<dbReference type="Pfam" id="PF00619">
    <property type="entry name" value="CARD"/>
    <property type="match status" value="1"/>
</dbReference>
<proteinExistence type="inferred from homology"/>
<evidence type="ECO:0000256" key="4">
    <source>
        <dbReference type="ARBA" id="ARBA00022801"/>
    </source>
</evidence>
<dbReference type="PROSITE" id="PS50209">
    <property type="entry name" value="CARD"/>
    <property type="match status" value="1"/>
</dbReference>
<dbReference type="SUPFAM" id="SSF52129">
    <property type="entry name" value="Caspase-like"/>
    <property type="match status" value="1"/>
</dbReference>
<keyword evidence="12" id="KW-1185">Reference proteome</keyword>
<evidence type="ECO:0000259" key="8">
    <source>
        <dbReference type="PROSITE" id="PS50207"/>
    </source>
</evidence>
<evidence type="ECO:0000313" key="11">
    <source>
        <dbReference type="EMBL" id="KAK6735596.1"/>
    </source>
</evidence>
<dbReference type="CDD" id="cd01671">
    <property type="entry name" value="CARD"/>
    <property type="match status" value="1"/>
</dbReference>
<dbReference type="PRINTS" id="PR00376">
    <property type="entry name" value="IL1BCENZYME"/>
</dbReference>
<evidence type="ECO:0000259" key="10">
    <source>
        <dbReference type="PROSITE" id="PS50209"/>
    </source>
</evidence>
<dbReference type="PROSITE" id="PS50207">
    <property type="entry name" value="CASPASE_P10"/>
    <property type="match status" value="1"/>
</dbReference>
<organism evidence="11 12">
    <name type="scientific">Necator americanus</name>
    <name type="common">Human hookworm</name>
    <dbReference type="NCBI Taxonomy" id="51031"/>
    <lineage>
        <taxon>Eukaryota</taxon>
        <taxon>Metazoa</taxon>
        <taxon>Ecdysozoa</taxon>
        <taxon>Nematoda</taxon>
        <taxon>Chromadorea</taxon>
        <taxon>Rhabditida</taxon>
        <taxon>Rhabditina</taxon>
        <taxon>Rhabditomorpha</taxon>
        <taxon>Strongyloidea</taxon>
        <taxon>Ancylostomatidae</taxon>
        <taxon>Bunostominae</taxon>
        <taxon>Necator</taxon>
    </lineage>
</organism>
<dbReference type="Gene3D" id="3.40.50.1460">
    <property type="match status" value="1"/>
</dbReference>
<dbReference type="InterPro" id="IPR029030">
    <property type="entry name" value="Caspase-like_dom_sf"/>
</dbReference>
<sequence>MMRNERRQLLDRSLLHLSGNMAVDEVIIYLQSTGVFTDSVIDKVMSTGSVTAQRTAVIRAVKSRGDNAFDALFRALLYARQPHLAELLKPLINEDLLQTIENEPINRKRNAVTAHSFKSDTIVQPMALTAMNPSGILQGLRVHVVDSNSCPQMDTYLKNRDLIYANFSSPKGLCLIINNENFASMPRRQGTEIDCANLRNLFEQMDYSVVIQNDLTCKEMLSHVRKFANDPFHSQASSAILVVLTHGERDQLLGVGGDEDVLSVYPVLEALNARNAPLLSGKPKLIFIQACRGDRRDTGVVYMDQSDAPRQHPDSLFGLFKCIRTPSVVETTSLRPRESDFVIAYATPPTYVSWRNSLRGSWFIQAICEVFAKHARDMDLLQLLTRVNKRVAECFQTNCSSSLYKQGPPFCSLCYIWFYPLHQPYTNVHPSYPASHGRTSESLASRAASLLKRRASERFWQQNFPPAARRDQTISFAPHLISLHLLSYRDDAEDGAYSIVGYFVFHHYTYRPPQHPHLHSVQHSFQGFRRHTHP</sequence>
<keyword evidence="6" id="KW-0865">Zymogen</keyword>
<evidence type="ECO:0000256" key="2">
    <source>
        <dbReference type="ARBA" id="ARBA00022670"/>
    </source>
</evidence>
<keyword evidence="4" id="KW-0378">Hydrolase</keyword>
<dbReference type="Gene3D" id="1.10.533.10">
    <property type="entry name" value="Death Domain, Fas"/>
    <property type="match status" value="1"/>
</dbReference>
<dbReference type="CDD" id="cd00032">
    <property type="entry name" value="CASc"/>
    <property type="match status" value="1"/>
</dbReference>
<evidence type="ECO:0000256" key="5">
    <source>
        <dbReference type="ARBA" id="ARBA00022807"/>
    </source>
</evidence>
<dbReference type="InterPro" id="IPR002398">
    <property type="entry name" value="Pept_C14"/>
</dbReference>
<dbReference type="EMBL" id="JAVFWL010000002">
    <property type="protein sequence ID" value="KAK6735596.1"/>
    <property type="molecule type" value="Genomic_DNA"/>
</dbReference>
<comment type="caution">
    <text evidence="11">The sequence shown here is derived from an EMBL/GenBank/DDBJ whole genome shotgun (WGS) entry which is preliminary data.</text>
</comment>
<dbReference type="InterPro" id="IPR011029">
    <property type="entry name" value="DEATH-like_dom_sf"/>
</dbReference>
<dbReference type="PROSITE" id="PS50208">
    <property type="entry name" value="CASPASE_P20"/>
    <property type="match status" value="1"/>
</dbReference>
<evidence type="ECO:0000313" key="12">
    <source>
        <dbReference type="Proteomes" id="UP001303046"/>
    </source>
</evidence>
<accession>A0ABR1CEG8</accession>
<dbReference type="PROSITE" id="PS01122">
    <property type="entry name" value="CASPASE_CYS"/>
    <property type="match status" value="1"/>
</dbReference>
<keyword evidence="2" id="KW-0645">Protease</keyword>
<evidence type="ECO:0000256" key="1">
    <source>
        <dbReference type="ARBA" id="ARBA00010134"/>
    </source>
</evidence>
<comment type="similarity">
    <text evidence="1 7">Belongs to the peptidase C14A family.</text>
</comment>
<dbReference type="InterPro" id="IPR015917">
    <property type="entry name" value="Pept_C14A"/>
</dbReference>
<dbReference type="Pfam" id="PF00656">
    <property type="entry name" value="Peptidase_C14"/>
    <property type="match status" value="1"/>
</dbReference>
<dbReference type="InterPro" id="IPR001315">
    <property type="entry name" value="CARD"/>
</dbReference>
<keyword evidence="5" id="KW-0788">Thiol protease</keyword>
<dbReference type="SMART" id="SM00115">
    <property type="entry name" value="CASc"/>
    <property type="match status" value="1"/>
</dbReference>
<evidence type="ECO:0000256" key="6">
    <source>
        <dbReference type="ARBA" id="ARBA00023145"/>
    </source>
</evidence>
<dbReference type="PANTHER" id="PTHR47901:SF8">
    <property type="entry name" value="CASPASE-3"/>
    <property type="match status" value="1"/>
</dbReference>
<dbReference type="SUPFAM" id="SSF47986">
    <property type="entry name" value="DEATH domain"/>
    <property type="match status" value="1"/>
</dbReference>
<dbReference type="InterPro" id="IPR016129">
    <property type="entry name" value="Caspase_his_AS"/>
</dbReference>
<feature type="domain" description="Caspase family p10" evidence="8">
    <location>
        <begin position="336"/>
        <end position="422"/>
    </location>
</feature>
<evidence type="ECO:0008006" key="13">
    <source>
        <dbReference type="Google" id="ProtNLM"/>
    </source>
</evidence>
<feature type="domain" description="Caspase family p20" evidence="9">
    <location>
        <begin position="170"/>
        <end position="295"/>
    </location>
</feature>